<feature type="transmembrane region" description="Helical" evidence="11">
    <location>
        <begin position="95"/>
        <end position="112"/>
    </location>
</feature>
<evidence type="ECO:0000256" key="1">
    <source>
        <dbReference type="ARBA" id="ARBA00003321"/>
    </source>
</evidence>
<proteinExistence type="inferred from homology"/>
<accession>A0A844XRR2</accession>
<dbReference type="RefSeq" id="WP_160727471.1">
    <property type="nucleotide sequence ID" value="NZ_WTYC01000002.1"/>
</dbReference>
<dbReference type="InterPro" id="IPR011701">
    <property type="entry name" value="MFS"/>
</dbReference>
<dbReference type="Proteomes" id="UP000448199">
    <property type="component" value="Unassembled WGS sequence"/>
</dbReference>
<feature type="transmembrane region" description="Helical" evidence="11">
    <location>
        <begin position="164"/>
        <end position="185"/>
    </location>
</feature>
<evidence type="ECO:0000256" key="7">
    <source>
        <dbReference type="ARBA" id="ARBA00022597"/>
    </source>
</evidence>
<feature type="transmembrane region" description="Helical" evidence="11">
    <location>
        <begin position="345"/>
        <end position="367"/>
    </location>
</feature>
<feature type="transmembrane region" description="Helical" evidence="11">
    <location>
        <begin position="205"/>
        <end position="227"/>
    </location>
</feature>
<comment type="similarity">
    <text evidence="3">Belongs to the major facilitator superfamily. FHS transporter (TC 2.A.1.7) family.</text>
</comment>
<evidence type="ECO:0000256" key="5">
    <source>
        <dbReference type="ARBA" id="ARBA00022475"/>
    </source>
</evidence>
<dbReference type="InterPro" id="IPR036259">
    <property type="entry name" value="MFS_trans_sf"/>
</dbReference>
<dbReference type="PANTHER" id="PTHR43702">
    <property type="entry name" value="L-FUCOSE-PROTON SYMPORTER"/>
    <property type="match status" value="1"/>
</dbReference>
<dbReference type="NCBIfam" id="TIGR01272">
    <property type="entry name" value="gluP"/>
    <property type="match status" value="1"/>
</dbReference>
<comment type="caution">
    <text evidence="12">The sequence shown here is derived from an EMBL/GenBank/DDBJ whole genome shotgun (WGS) entry which is preliminary data.</text>
</comment>
<evidence type="ECO:0000256" key="6">
    <source>
        <dbReference type="ARBA" id="ARBA00022519"/>
    </source>
</evidence>
<dbReference type="CDD" id="cd17394">
    <property type="entry name" value="MFS_FucP_like"/>
    <property type="match status" value="1"/>
</dbReference>
<dbReference type="AlphaFoldDB" id="A0A844XRR2"/>
<keyword evidence="8 11" id="KW-0812">Transmembrane</keyword>
<keyword evidence="13" id="KW-1185">Reference proteome</keyword>
<sequence length="432" mass="45696">MALAPDVSSSTDPHPVEAEDTGIHAPGLNYFVFGLFFIFGGITSLNDVLIPKLKELFTLNYTQAMLVQFCFFTAYLVIGIPGAKLVKKLGYMRGAVAGLLTMMVGCLMFIPASQNATYWVFLLALFVLASGVVIVQVVANPLISLLGPQSTAHSRLTFAQAFNSLGTTVFPIVGSIVILGTLANVTADQLSGAELTAYRQAESEAIWQGYLGVAILIALVALAVWLFRNRLQGEKHEASSGLAGLDLLKRGRFGYGALCIFLYVGAEVSIGSIIINYLAQDRVLGQPESVIGWMIGLYWGGAMVGRFIGSYFLRIFSPGKILAFNALGSIALILISTQTSGEVSAYSLLAVGLMNSIMFPTIFSLACEKLGPRAADGSGIINVAIFGGAVVPLLYGVLADTSGSLAFAMILPIACYAIIAGFGIFARRPAAA</sequence>
<keyword evidence="5" id="KW-1003">Cell membrane</keyword>
<keyword evidence="9 11" id="KW-1133">Transmembrane helix</keyword>
<reference evidence="12 13" key="1">
    <citation type="submission" date="2019-12" db="EMBL/GenBank/DDBJ databases">
        <title>Genomic-based taxomic classification of the family Erythrobacteraceae.</title>
        <authorList>
            <person name="Xu L."/>
        </authorList>
    </citation>
    <scope>NUCLEOTIDE SEQUENCE [LARGE SCALE GENOMIC DNA]</scope>
    <source>
        <strain evidence="12 13">DSM 17792</strain>
    </source>
</reference>
<dbReference type="PANTHER" id="PTHR43702:SF3">
    <property type="entry name" value="PROTEIN TSGA"/>
    <property type="match status" value="1"/>
</dbReference>
<protein>
    <submittedName>
        <fullName evidence="12">Glucose/galactose MFS transporter</fullName>
    </submittedName>
</protein>
<gene>
    <name evidence="12" type="primary">gluP</name>
    <name evidence="12" type="ORF">GRI69_06685</name>
</gene>
<feature type="transmembrane region" description="Helical" evidence="11">
    <location>
        <begin position="290"/>
        <end position="309"/>
    </location>
</feature>
<dbReference type="GO" id="GO:0005354">
    <property type="term" value="F:galactose transmembrane transporter activity"/>
    <property type="evidence" value="ECO:0007669"/>
    <property type="project" value="InterPro"/>
</dbReference>
<feature type="transmembrane region" description="Helical" evidence="11">
    <location>
        <begin position="321"/>
        <end position="339"/>
    </location>
</feature>
<comment type="subcellular location">
    <subcellularLocation>
        <location evidence="2">Cell inner membrane</location>
        <topology evidence="2">Multi-pass membrane protein</topology>
    </subcellularLocation>
</comment>
<comment type="function">
    <text evidence="1">Intake of glucose and galactose.</text>
</comment>
<evidence type="ECO:0000256" key="11">
    <source>
        <dbReference type="SAM" id="Phobius"/>
    </source>
</evidence>
<evidence type="ECO:0000256" key="8">
    <source>
        <dbReference type="ARBA" id="ARBA00022692"/>
    </source>
</evidence>
<dbReference type="GO" id="GO:0005886">
    <property type="term" value="C:plasma membrane"/>
    <property type="evidence" value="ECO:0007669"/>
    <property type="project" value="UniProtKB-SubCell"/>
</dbReference>
<evidence type="ECO:0000313" key="13">
    <source>
        <dbReference type="Proteomes" id="UP000448199"/>
    </source>
</evidence>
<feature type="transmembrane region" description="Helical" evidence="11">
    <location>
        <begin position="379"/>
        <end position="398"/>
    </location>
</feature>
<keyword evidence="6" id="KW-0997">Cell inner membrane</keyword>
<evidence type="ECO:0000256" key="2">
    <source>
        <dbReference type="ARBA" id="ARBA00004429"/>
    </source>
</evidence>
<dbReference type="EMBL" id="WTYC01000002">
    <property type="protein sequence ID" value="MXO47937.1"/>
    <property type="molecule type" value="Genomic_DNA"/>
</dbReference>
<feature type="transmembrane region" description="Helical" evidence="11">
    <location>
        <begin position="65"/>
        <end position="83"/>
    </location>
</feature>
<feature type="transmembrane region" description="Helical" evidence="11">
    <location>
        <begin position="118"/>
        <end position="143"/>
    </location>
</feature>
<dbReference type="Gene3D" id="1.20.1250.20">
    <property type="entry name" value="MFS general substrate transporter like domains"/>
    <property type="match status" value="2"/>
</dbReference>
<dbReference type="GO" id="GO:0055056">
    <property type="term" value="F:D-glucose transmembrane transporter activity"/>
    <property type="evidence" value="ECO:0007669"/>
    <property type="project" value="InterPro"/>
</dbReference>
<feature type="transmembrane region" description="Helical" evidence="11">
    <location>
        <begin position="255"/>
        <end position="278"/>
    </location>
</feature>
<feature type="transmembrane region" description="Helical" evidence="11">
    <location>
        <begin position="28"/>
        <end position="45"/>
    </location>
</feature>
<keyword evidence="7" id="KW-0762">Sugar transport</keyword>
<organism evidence="12 13">
    <name type="scientific">Qipengyuania vulgaris</name>
    <dbReference type="NCBI Taxonomy" id="291985"/>
    <lineage>
        <taxon>Bacteria</taxon>
        <taxon>Pseudomonadati</taxon>
        <taxon>Pseudomonadota</taxon>
        <taxon>Alphaproteobacteria</taxon>
        <taxon>Sphingomonadales</taxon>
        <taxon>Erythrobacteraceae</taxon>
        <taxon>Qipengyuania</taxon>
    </lineage>
</organism>
<feature type="transmembrane region" description="Helical" evidence="11">
    <location>
        <begin position="404"/>
        <end position="426"/>
    </location>
</feature>
<dbReference type="InterPro" id="IPR050375">
    <property type="entry name" value="MFS_TsgA-like"/>
</dbReference>
<evidence type="ECO:0000256" key="10">
    <source>
        <dbReference type="ARBA" id="ARBA00023136"/>
    </source>
</evidence>
<keyword evidence="4" id="KW-0813">Transport</keyword>
<evidence type="ECO:0000256" key="3">
    <source>
        <dbReference type="ARBA" id="ARBA00009120"/>
    </source>
</evidence>
<dbReference type="OrthoDB" id="9795150at2"/>
<dbReference type="SUPFAM" id="SSF103473">
    <property type="entry name" value="MFS general substrate transporter"/>
    <property type="match status" value="1"/>
</dbReference>
<evidence type="ECO:0000256" key="9">
    <source>
        <dbReference type="ARBA" id="ARBA00022989"/>
    </source>
</evidence>
<dbReference type="GO" id="GO:1904659">
    <property type="term" value="P:D-glucose transmembrane transport"/>
    <property type="evidence" value="ECO:0007669"/>
    <property type="project" value="InterPro"/>
</dbReference>
<dbReference type="InterPro" id="IPR005964">
    <property type="entry name" value="Glc/Gal_transptr_bac"/>
</dbReference>
<name>A0A844XRR2_9SPHN</name>
<evidence type="ECO:0000313" key="12">
    <source>
        <dbReference type="EMBL" id="MXO47937.1"/>
    </source>
</evidence>
<dbReference type="Pfam" id="PF07690">
    <property type="entry name" value="MFS_1"/>
    <property type="match status" value="1"/>
</dbReference>
<keyword evidence="10 11" id="KW-0472">Membrane</keyword>
<evidence type="ECO:0000256" key="4">
    <source>
        <dbReference type="ARBA" id="ARBA00022448"/>
    </source>
</evidence>